<proteinExistence type="predicted"/>
<evidence type="ECO:0000313" key="1">
    <source>
        <dbReference type="EMBL" id="KAI4366432.1"/>
    </source>
</evidence>
<gene>
    <name evidence="1" type="ORF">MLD38_022313</name>
</gene>
<name>A0ACB9QKN9_9MYRT</name>
<keyword evidence="2" id="KW-1185">Reference proteome</keyword>
<protein>
    <submittedName>
        <fullName evidence="1">Uncharacterized protein</fullName>
    </submittedName>
</protein>
<dbReference type="EMBL" id="CM042885">
    <property type="protein sequence ID" value="KAI4366432.1"/>
    <property type="molecule type" value="Genomic_DNA"/>
</dbReference>
<reference evidence="2" key="1">
    <citation type="journal article" date="2023" name="Front. Plant Sci.">
        <title>Chromosomal-level genome assembly of Melastoma candidum provides insights into trichome evolution.</title>
        <authorList>
            <person name="Zhong Y."/>
            <person name="Wu W."/>
            <person name="Sun C."/>
            <person name="Zou P."/>
            <person name="Liu Y."/>
            <person name="Dai S."/>
            <person name="Zhou R."/>
        </authorList>
    </citation>
    <scope>NUCLEOTIDE SEQUENCE [LARGE SCALE GENOMIC DNA]</scope>
</reference>
<evidence type="ECO:0000313" key="2">
    <source>
        <dbReference type="Proteomes" id="UP001057402"/>
    </source>
</evidence>
<organism evidence="1 2">
    <name type="scientific">Melastoma candidum</name>
    <dbReference type="NCBI Taxonomy" id="119954"/>
    <lineage>
        <taxon>Eukaryota</taxon>
        <taxon>Viridiplantae</taxon>
        <taxon>Streptophyta</taxon>
        <taxon>Embryophyta</taxon>
        <taxon>Tracheophyta</taxon>
        <taxon>Spermatophyta</taxon>
        <taxon>Magnoliopsida</taxon>
        <taxon>eudicotyledons</taxon>
        <taxon>Gunneridae</taxon>
        <taxon>Pentapetalae</taxon>
        <taxon>rosids</taxon>
        <taxon>malvids</taxon>
        <taxon>Myrtales</taxon>
        <taxon>Melastomataceae</taxon>
        <taxon>Melastomatoideae</taxon>
        <taxon>Melastomateae</taxon>
        <taxon>Melastoma</taxon>
    </lineage>
</organism>
<accession>A0ACB9QKN9</accession>
<dbReference type="Proteomes" id="UP001057402">
    <property type="component" value="Chromosome 6"/>
</dbReference>
<comment type="caution">
    <text evidence="1">The sequence shown here is derived from an EMBL/GenBank/DDBJ whole genome shotgun (WGS) entry which is preliminary data.</text>
</comment>
<sequence length="119" mass="12815">MPPPHRRPKSKSGPLGTPGVASYSSYAPALSMYEDGNVGNFMARSPLCTGVMGADGFRMPGSNGVSYQFRAEPCMGQSVGIHGGYSNLPDHQISAVTYESSDQLRMPRLIYHTLFQEGT</sequence>